<evidence type="ECO:0000256" key="2">
    <source>
        <dbReference type="SAM" id="SignalP"/>
    </source>
</evidence>
<feature type="compositionally biased region" description="Basic residues" evidence="1">
    <location>
        <begin position="153"/>
        <end position="162"/>
    </location>
</feature>
<feature type="signal peptide" evidence="2">
    <location>
        <begin position="1"/>
        <end position="22"/>
    </location>
</feature>
<protein>
    <submittedName>
        <fullName evidence="4">Uncharacterized protein</fullName>
    </submittedName>
</protein>
<evidence type="ECO:0000313" key="3">
    <source>
        <dbReference type="Proteomes" id="UP000046395"/>
    </source>
</evidence>
<dbReference type="STRING" id="70415.A0A5S6QQ44"/>
<proteinExistence type="predicted"/>
<keyword evidence="3" id="KW-1185">Reference proteome</keyword>
<keyword evidence="2" id="KW-0732">Signal</keyword>
<evidence type="ECO:0000256" key="1">
    <source>
        <dbReference type="SAM" id="MobiDB-lite"/>
    </source>
</evidence>
<organism evidence="3 4">
    <name type="scientific">Trichuris muris</name>
    <name type="common">Mouse whipworm</name>
    <dbReference type="NCBI Taxonomy" id="70415"/>
    <lineage>
        <taxon>Eukaryota</taxon>
        <taxon>Metazoa</taxon>
        <taxon>Ecdysozoa</taxon>
        <taxon>Nematoda</taxon>
        <taxon>Enoplea</taxon>
        <taxon>Dorylaimia</taxon>
        <taxon>Trichinellida</taxon>
        <taxon>Trichuridae</taxon>
        <taxon>Trichuris</taxon>
    </lineage>
</organism>
<name>A0A5S6QQ44_TRIMR</name>
<sequence length="162" mass="17780">MGKFNFPSLRIWLACMYVFLHGTPSVCYRIPAPVPHPYQQNVNAPNAVGSPYGAPTTQLPPYMAGVRQMPSGYGGFPYPLQQLQIKHDKLVMQNIAPDQYGRGPDLPLVFLPPRPAPPKPNFVVSQPSMPLTQHPGLLPYQGGPEDGGLKSFPYKKKVAATK</sequence>
<feature type="region of interest" description="Disordered" evidence="1">
    <location>
        <begin position="121"/>
        <end position="162"/>
    </location>
</feature>
<accession>A0A5S6QQ44</accession>
<feature type="chain" id="PRO_5024386118" evidence="2">
    <location>
        <begin position="23"/>
        <end position="162"/>
    </location>
</feature>
<dbReference type="AlphaFoldDB" id="A0A5S6QQ44"/>
<dbReference type="Proteomes" id="UP000046395">
    <property type="component" value="Unassembled WGS sequence"/>
</dbReference>
<dbReference type="WBParaSite" id="TMUE_2000009355.1">
    <property type="protein sequence ID" value="TMUE_2000009355.1"/>
    <property type="gene ID" value="WBGene00286104"/>
</dbReference>
<evidence type="ECO:0000313" key="4">
    <source>
        <dbReference type="WBParaSite" id="TMUE_2000009355.1"/>
    </source>
</evidence>
<reference evidence="4" key="1">
    <citation type="submission" date="2019-12" db="UniProtKB">
        <authorList>
            <consortium name="WormBaseParasite"/>
        </authorList>
    </citation>
    <scope>IDENTIFICATION</scope>
</reference>